<protein>
    <recommendedName>
        <fullName evidence="3">DUF1127 domain-containing protein</fullName>
    </recommendedName>
</protein>
<dbReference type="Proteomes" id="UP001056255">
    <property type="component" value="Chromosome II"/>
</dbReference>
<dbReference type="EMBL" id="CP082276">
    <property type="protein sequence ID" value="USH04213.1"/>
    <property type="molecule type" value="Genomic_DNA"/>
</dbReference>
<evidence type="ECO:0000313" key="2">
    <source>
        <dbReference type="Proteomes" id="UP001056255"/>
    </source>
</evidence>
<sequence>MAVKTSDNDLINEDRQGLSKVVYRGGLLAKLVQAVWHFNRKHYLIQDLSKNLDDQRFLQDVGLTRAQVEKEIKKLRRSKPF</sequence>
<reference evidence="1" key="1">
    <citation type="submission" date="2021-08" db="EMBL/GenBank/DDBJ databases">
        <authorList>
            <person name="Sakaguchi M."/>
            <person name="Kikuchi T."/>
            <person name="Urbanczyk H."/>
        </authorList>
    </citation>
    <scope>NUCLEOTIDE SEQUENCE</scope>
    <source>
        <strain evidence="1">020920N</strain>
    </source>
</reference>
<dbReference type="RefSeq" id="WP_251879813.1">
    <property type="nucleotide sequence ID" value="NZ_CP082276.1"/>
</dbReference>
<name>A0ABY4WZ25_9GAMM</name>
<organism evidence="1 2">
    <name type="scientific">Grimontia kaedaensis</name>
    <dbReference type="NCBI Taxonomy" id="2872157"/>
    <lineage>
        <taxon>Bacteria</taxon>
        <taxon>Pseudomonadati</taxon>
        <taxon>Pseudomonadota</taxon>
        <taxon>Gammaproteobacteria</taxon>
        <taxon>Vibrionales</taxon>
        <taxon>Vibrionaceae</taxon>
        <taxon>Grimontia</taxon>
    </lineage>
</organism>
<gene>
    <name evidence="1" type="ORF">K6Q96_20920</name>
</gene>
<proteinExistence type="predicted"/>
<evidence type="ECO:0008006" key="3">
    <source>
        <dbReference type="Google" id="ProtNLM"/>
    </source>
</evidence>
<keyword evidence="2" id="KW-1185">Reference proteome</keyword>
<evidence type="ECO:0000313" key="1">
    <source>
        <dbReference type="EMBL" id="USH04213.1"/>
    </source>
</evidence>
<accession>A0ABY4WZ25</accession>